<feature type="transmembrane region" description="Helical" evidence="7">
    <location>
        <begin position="245"/>
        <end position="269"/>
    </location>
</feature>
<dbReference type="PANTHER" id="PTHR43386">
    <property type="entry name" value="OLIGOPEPTIDE TRANSPORT SYSTEM PERMEASE PROTEIN APPC"/>
    <property type="match status" value="1"/>
</dbReference>
<keyword evidence="3" id="KW-1003">Cell membrane</keyword>
<keyword evidence="6 7" id="KW-0472">Membrane</keyword>
<dbReference type="RefSeq" id="WP_239364388.1">
    <property type="nucleotide sequence ID" value="NZ_JAKREW010000007.1"/>
</dbReference>
<keyword evidence="5 7" id="KW-1133">Transmembrane helix</keyword>
<comment type="similarity">
    <text evidence="7">Belongs to the binding-protein-dependent transport system permease family.</text>
</comment>
<comment type="caution">
    <text evidence="9">The sequence shown here is derived from an EMBL/GenBank/DDBJ whole genome shotgun (WGS) entry which is preliminary data.</text>
</comment>
<comment type="subcellular location">
    <subcellularLocation>
        <location evidence="1 7">Cell membrane</location>
        <topology evidence="1 7">Multi-pass membrane protein</topology>
    </subcellularLocation>
</comment>
<protein>
    <submittedName>
        <fullName evidence="9">ABC transporter permease</fullName>
    </submittedName>
</protein>
<feature type="transmembrane region" description="Helical" evidence="7">
    <location>
        <begin position="123"/>
        <end position="152"/>
    </location>
</feature>
<evidence type="ECO:0000256" key="3">
    <source>
        <dbReference type="ARBA" id="ARBA00022475"/>
    </source>
</evidence>
<evidence type="ECO:0000256" key="6">
    <source>
        <dbReference type="ARBA" id="ARBA00023136"/>
    </source>
</evidence>
<reference evidence="9 10" key="1">
    <citation type="submission" date="2022-02" db="EMBL/GenBank/DDBJ databases">
        <title>Draft genome sequence of Mezorhizobium retamae strain IRAMC:0171 isolated from Retama raetam nodules.</title>
        <authorList>
            <person name="Bengaied R."/>
            <person name="Sbissi I."/>
            <person name="Huber K."/>
            <person name="Ghodbane F."/>
            <person name="Nouioui I."/>
            <person name="Tarhouni M."/>
            <person name="Gtari M."/>
        </authorList>
    </citation>
    <scope>NUCLEOTIDE SEQUENCE [LARGE SCALE GENOMIC DNA]</scope>
    <source>
        <strain evidence="9 10">IRAMC:0171</strain>
    </source>
</reference>
<feature type="transmembrane region" description="Helical" evidence="7">
    <location>
        <begin position="81"/>
        <end position="103"/>
    </location>
</feature>
<evidence type="ECO:0000256" key="4">
    <source>
        <dbReference type="ARBA" id="ARBA00022692"/>
    </source>
</evidence>
<evidence type="ECO:0000256" key="2">
    <source>
        <dbReference type="ARBA" id="ARBA00022448"/>
    </source>
</evidence>
<dbReference type="InterPro" id="IPR000515">
    <property type="entry name" value="MetI-like"/>
</dbReference>
<dbReference type="InterPro" id="IPR050366">
    <property type="entry name" value="BP-dependent_transpt_permease"/>
</dbReference>
<organism evidence="9 10">
    <name type="scientific">Mesorhizobium retamae</name>
    <dbReference type="NCBI Taxonomy" id="2912854"/>
    <lineage>
        <taxon>Bacteria</taxon>
        <taxon>Pseudomonadati</taxon>
        <taxon>Pseudomonadota</taxon>
        <taxon>Alphaproteobacteria</taxon>
        <taxon>Hyphomicrobiales</taxon>
        <taxon>Phyllobacteriaceae</taxon>
        <taxon>Mesorhizobium</taxon>
    </lineage>
</organism>
<dbReference type="Pfam" id="PF00528">
    <property type="entry name" value="BPD_transp_1"/>
    <property type="match status" value="1"/>
</dbReference>
<gene>
    <name evidence="9" type="ORF">L4923_10220</name>
</gene>
<feature type="transmembrane region" description="Helical" evidence="7">
    <location>
        <begin position="204"/>
        <end position="225"/>
    </location>
</feature>
<accession>A0ABS9QD96</accession>
<feature type="transmembrane region" description="Helical" evidence="7">
    <location>
        <begin position="20"/>
        <end position="42"/>
    </location>
</feature>
<evidence type="ECO:0000256" key="5">
    <source>
        <dbReference type="ARBA" id="ARBA00022989"/>
    </source>
</evidence>
<dbReference type="Proteomes" id="UP001201701">
    <property type="component" value="Unassembled WGS sequence"/>
</dbReference>
<evidence type="ECO:0000259" key="8">
    <source>
        <dbReference type="PROSITE" id="PS50928"/>
    </source>
</evidence>
<keyword evidence="2 7" id="KW-0813">Transport</keyword>
<proteinExistence type="inferred from homology"/>
<evidence type="ECO:0000256" key="1">
    <source>
        <dbReference type="ARBA" id="ARBA00004651"/>
    </source>
</evidence>
<keyword evidence="10" id="KW-1185">Reference proteome</keyword>
<dbReference type="Gene3D" id="1.10.3720.10">
    <property type="entry name" value="MetI-like"/>
    <property type="match status" value="1"/>
</dbReference>
<name>A0ABS9QD96_9HYPH</name>
<dbReference type="PANTHER" id="PTHR43386:SF25">
    <property type="entry name" value="PEPTIDE ABC TRANSPORTER PERMEASE PROTEIN"/>
    <property type="match status" value="1"/>
</dbReference>
<keyword evidence="4 7" id="KW-0812">Transmembrane</keyword>
<dbReference type="EMBL" id="JAKREW010000007">
    <property type="protein sequence ID" value="MCG7505388.1"/>
    <property type="molecule type" value="Genomic_DNA"/>
</dbReference>
<sequence length="284" mass="29870">MTSSIQSTGTHGAGRNVPLLPAIGLTVVALVVLGAIFAPLLVSNQPADLVDSAYAPPGSTLLGTDVLGRDLFSRLLFGARLTLLVAFGSTTIGFALGCLWGLAAAELGGWFDDLTDWIVNIVLAFPPLMLGLLLVSALAPSLAILIGALAAIQLPRVVRVARAIGQNVSSLQFVEVARARGEGLFSVLYREILPNILRPLAAEYGLRVTYATLFISGLSFLGLGIQPPDADWGGLVRENMSAMQIGSMLPVLAPACAIGVFAVAMNLVIDWIDESTFERQMSND</sequence>
<dbReference type="SUPFAM" id="SSF161098">
    <property type="entry name" value="MetI-like"/>
    <property type="match status" value="1"/>
</dbReference>
<dbReference type="PROSITE" id="PS50928">
    <property type="entry name" value="ABC_TM1"/>
    <property type="match status" value="1"/>
</dbReference>
<evidence type="ECO:0000313" key="9">
    <source>
        <dbReference type="EMBL" id="MCG7505388.1"/>
    </source>
</evidence>
<dbReference type="InterPro" id="IPR035906">
    <property type="entry name" value="MetI-like_sf"/>
</dbReference>
<dbReference type="CDD" id="cd06261">
    <property type="entry name" value="TM_PBP2"/>
    <property type="match status" value="1"/>
</dbReference>
<evidence type="ECO:0000256" key="7">
    <source>
        <dbReference type="RuleBase" id="RU363032"/>
    </source>
</evidence>
<evidence type="ECO:0000313" key="10">
    <source>
        <dbReference type="Proteomes" id="UP001201701"/>
    </source>
</evidence>
<feature type="domain" description="ABC transmembrane type-1" evidence="8">
    <location>
        <begin position="79"/>
        <end position="269"/>
    </location>
</feature>